<dbReference type="InterPro" id="IPR043135">
    <property type="entry name" value="Fur_C"/>
</dbReference>
<evidence type="ECO:0000256" key="9">
    <source>
        <dbReference type="ARBA" id="ARBA00023125"/>
    </source>
</evidence>
<dbReference type="CDD" id="cd07153">
    <property type="entry name" value="Fur_like"/>
    <property type="match status" value="1"/>
</dbReference>
<sequence length="206" mass="23791">MWGAKPVLQHRIRSGGTSLGRHRFPVWCRGPVVSSSLFPRQSIVAEQSLEEREARVAEAMEAFSERLQEAGLKSTKQRDVIVERFFWLDKHISADELLEDVREHQPRIGYATVYRTLKLLVEQGFALPKDFGDGQTRYDPIHNQDPQHDHLICVDCRKIIEFNDDGLNERIQAIAEKMQYQVRRKKIELYAECEIPACPNHPDQGA</sequence>
<evidence type="ECO:0000256" key="6">
    <source>
        <dbReference type="ARBA" id="ARBA00022723"/>
    </source>
</evidence>
<keyword evidence="9" id="KW-0238">DNA-binding</keyword>
<organism evidence="11 12">
    <name type="scientific">Lujinxingia sediminis</name>
    <dbReference type="NCBI Taxonomy" id="2480984"/>
    <lineage>
        <taxon>Bacteria</taxon>
        <taxon>Deltaproteobacteria</taxon>
        <taxon>Bradymonadales</taxon>
        <taxon>Lujinxingiaceae</taxon>
        <taxon>Lujinxingia</taxon>
    </lineage>
</organism>
<dbReference type="InterPro" id="IPR002481">
    <property type="entry name" value="FUR"/>
</dbReference>
<evidence type="ECO:0000256" key="5">
    <source>
        <dbReference type="ARBA" id="ARBA00022491"/>
    </source>
</evidence>
<comment type="subunit">
    <text evidence="3">Homodimer.</text>
</comment>
<reference evidence="11 12" key="1">
    <citation type="submission" date="2019-01" db="EMBL/GenBank/DDBJ databases">
        <title>Lujinxingia litoralis gen. nov., sp. nov. and Lujinxingia sediminis gen. nov., sp. nov., new members in the order Bradymonadales, isolated from coastal sediment.</title>
        <authorList>
            <person name="Li C.-M."/>
        </authorList>
    </citation>
    <scope>NUCLEOTIDE SEQUENCE [LARGE SCALE GENOMIC DNA]</scope>
    <source>
        <strain evidence="11 12">SEH01</strain>
    </source>
</reference>
<comment type="caution">
    <text evidence="11">The sequence shown here is derived from an EMBL/GenBank/DDBJ whole genome shotgun (WGS) entry which is preliminary data.</text>
</comment>
<dbReference type="PANTHER" id="PTHR33202">
    <property type="entry name" value="ZINC UPTAKE REGULATION PROTEIN"/>
    <property type="match status" value="1"/>
</dbReference>
<dbReference type="Gene3D" id="1.10.10.10">
    <property type="entry name" value="Winged helix-like DNA-binding domain superfamily/Winged helix DNA-binding domain"/>
    <property type="match status" value="1"/>
</dbReference>
<evidence type="ECO:0000256" key="2">
    <source>
        <dbReference type="ARBA" id="ARBA00007957"/>
    </source>
</evidence>
<evidence type="ECO:0000256" key="4">
    <source>
        <dbReference type="ARBA" id="ARBA00022490"/>
    </source>
</evidence>
<dbReference type="Gene3D" id="3.30.1490.190">
    <property type="match status" value="1"/>
</dbReference>
<evidence type="ECO:0000256" key="8">
    <source>
        <dbReference type="ARBA" id="ARBA00023015"/>
    </source>
</evidence>
<evidence type="ECO:0000313" key="12">
    <source>
        <dbReference type="Proteomes" id="UP000282926"/>
    </source>
</evidence>
<dbReference type="InterPro" id="IPR036388">
    <property type="entry name" value="WH-like_DNA-bd_sf"/>
</dbReference>
<evidence type="ECO:0000256" key="3">
    <source>
        <dbReference type="ARBA" id="ARBA00011738"/>
    </source>
</evidence>
<comment type="similarity">
    <text evidence="2">Belongs to the Fur family.</text>
</comment>
<dbReference type="PANTHER" id="PTHR33202:SF2">
    <property type="entry name" value="FERRIC UPTAKE REGULATION PROTEIN"/>
    <property type="match status" value="1"/>
</dbReference>
<evidence type="ECO:0000313" key="11">
    <source>
        <dbReference type="EMBL" id="RVU44908.1"/>
    </source>
</evidence>
<name>A0ABY0CUC6_9DELT</name>
<dbReference type="EMBL" id="SADD01000004">
    <property type="protein sequence ID" value="RVU44908.1"/>
    <property type="molecule type" value="Genomic_DNA"/>
</dbReference>
<gene>
    <name evidence="11" type="ORF">EA187_10245</name>
</gene>
<accession>A0ABY0CUC6</accession>
<evidence type="ECO:0000256" key="7">
    <source>
        <dbReference type="ARBA" id="ARBA00022833"/>
    </source>
</evidence>
<keyword evidence="10" id="KW-0804">Transcription</keyword>
<protein>
    <submittedName>
        <fullName evidence="11">Transcriptional repressor</fullName>
    </submittedName>
</protein>
<keyword evidence="6" id="KW-0479">Metal-binding</keyword>
<dbReference type="SUPFAM" id="SSF46785">
    <property type="entry name" value="Winged helix' DNA-binding domain"/>
    <property type="match status" value="1"/>
</dbReference>
<dbReference type="Pfam" id="PF01475">
    <property type="entry name" value="FUR"/>
    <property type="match status" value="1"/>
</dbReference>
<keyword evidence="7" id="KW-0862">Zinc</keyword>
<comment type="subcellular location">
    <subcellularLocation>
        <location evidence="1">Cytoplasm</location>
    </subcellularLocation>
</comment>
<proteinExistence type="inferred from homology"/>
<evidence type="ECO:0000256" key="1">
    <source>
        <dbReference type="ARBA" id="ARBA00004496"/>
    </source>
</evidence>
<keyword evidence="4" id="KW-0963">Cytoplasm</keyword>
<keyword evidence="12" id="KW-1185">Reference proteome</keyword>
<evidence type="ECO:0000256" key="10">
    <source>
        <dbReference type="ARBA" id="ARBA00023163"/>
    </source>
</evidence>
<keyword evidence="5" id="KW-0678">Repressor</keyword>
<keyword evidence="8" id="KW-0805">Transcription regulation</keyword>
<dbReference type="InterPro" id="IPR036390">
    <property type="entry name" value="WH_DNA-bd_sf"/>
</dbReference>
<dbReference type="Proteomes" id="UP000282926">
    <property type="component" value="Unassembled WGS sequence"/>
</dbReference>